<dbReference type="EMBL" id="MK284527">
    <property type="protein sequence ID" value="AZU99773.1"/>
    <property type="molecule type" value="Genomic_DNA"/>
</dbReference>
<evidence type="ECO:0000313" key="1">
    <source>
        <dbReference type="EMBL" id="AZU99773.1"/>
    </source>
</evidence>
<evidence type="ECO:0000313" key="2">
    <source>
        <dbReference type="Proteomes" id="UP000290970"/>
    </source>
</evidence>
<reference evidence="1 2" key="1">
    <citation type="submission" date="2018-12" db="EMBL/GenBank/DDBJ databases">
        <authorList>
            <person name="Kong L."/>
            <person name="Ding Y."/>
            <person name="Wu Q."/>
        </authorList>
    </citation>
    <scope>NUCLEOTIDE SEQUENCE [LARGE SCALE GENOMIC DNA]</scope>
</reference>
<name>A0A3T0IJ09_9CAUD</name>
<gene>
    <name evidence="1" type="ORF">DK2_000020</name>
</gene>
<dbReference type="Proteomes" id="UP000290970">
    <property type="component" value="Segment"/>
</dbReference>
<proteinExistence type="predicted"/>
<accession>A0A3T0IJ09</accession>
<sequence length="107" mass="12552">MGRPTDNNIYELYRNDVLIGKGTKQDIADQMGISKSVLNVRLFNEKNIKRKKKRVTYRLELIEDNENKWAFTFDDGEKMIGSITEIYESGKTFYSKNHLRKVCERVG</sequence>
<organism evidence="1 2">
    <name type="scientific">Bacillus phage DK2</name>
    <dbReference type="NCBI Taxonomy" id="2500809"/>
    <lineage>
        <taxon>Viruses</taxon>
        <taxon>Duplodnaviria</taxon>
        <taxon>Heunggongvirae</taxon>
        <taxon>Uroviricota</taxon>
        <taxon>Caudoviricetes</taxon>
        <taxon>Salasmaviridae</taxon>
        <taxon>Northropvirinae</taxon>
        <taxon>Hemphillvirus</taxon>
        <taxon>Hemphillvirus DK2</taxon>
    </lineage>
</organism>
<protein>
    <submittedName>
        <fullName evidence="1">Uncharacterized protein</fullName>
    </submittedName>
</protein>
<keyword evidence="2" id="KW-1185">Reference proteome</keyword>